<keyword evidence="1" id="KW-0233">DNA recombination</keyword>
<reference evidence="5 7" key="2">
    <citation type="submission" date="2018-06" db="EMBL/GenBank/DDBJ databases">
        <authorList>
            <consortium name="Pathogen Informatics"/>
            <person name="Doyle S."/>
        </authorList>
    </citation>
    <scope>NUCLEOTIDE SEQUENCE [LARGE SCALE GENOMIC DNA]</scope>
    <source>
        <strain evidence="5 7">NCTC12239</strain>
    </source>
</reference>
<dbReference type="EMBL" id="LNYN01000042">
    <property type="protein sequence ID" value="KTD30926.1"/>
    <property type="molecule type" value="Genomic_DNA"/>
</dbReference>
<evidence type="ECO:0000256" key="1">
    <source>
        <dbReference type="ARBA" id="ARBA00023172"/>
    </source>
</evidence>
<dbReference type="GO" id="GO:0004803">
    <property type="term" value="F:transposase activity"/>
    <property type="evidence" value="ECO:0007669"/>
    <property type="project" value="TreeGrafter"/>
</dbReference>
<evidence type="ECO:0000313" key="6">
    <source>
        <dbReference type="Proteomes" id="UP000054985"/>
    </source>
</evidence>
<dbReference type="Pfam" id="PF00665">
    <property type="entry name" value="rve"/>
    <property type="match status" value="1"/>
</dbReference>
<dbReference type="InterPro" id="IPR051917">
    <property type="entry name" value="Transposase-Integrase"/>
</dbReference>
<evidence type="ECO:0000259" key="3">
    <source>
        <dbReference type="PROSITE" id="PS50994"/>
    </source>
</evidence>
<dbReference type="GO" id="GO:0006310">
    <property type="term" value="P:DNA recombination"/>
    <property type="evidence" value="ECO:0007669"/>
    <property type="project" value="UniProtKB-KW"/>
</dbReference>
<sequence length="328" mass="37012">MAAGYHHVTRDIRCQIYALKSMGQSLGQIALVVGRDKSTISREIARNTGGRGYRFKQADEKAQARRSEASRAKKKLTGEMQDTIRGKLLEDWSPDQISGRLKIEGKAISHETIYQFVWGDKRAGGKLYKHLRHRGKRYNKRSSGKAGRGCIPDRVDITARPPIVETKSRIGDWEGDTIIGAKHKGAIVSYVERHSKFTLLKKIDRKMADLVTQATVDKMADLPHPVRTITYDNGKEFAAHKDIASALNTSCYFATPYHSWERGLNEHTNGLVRQYLPKSTEFTGVTDDEIQAIENRLNNRPRKVLQYKTPFEVFFAGLNPSSTVALHC</sequence>
<dbReference type="NCBIfam" id="NF033563">
    <property type="entry name" value="transpos_IS30"/>
    <property type="match status" value="1"/>
</dbReference>
<dbReference type="EMBL" id="UGOG01000001">
    <property type="protein sequence ID" value="STX63503.1"/>
    <property type="molecule type" value="Genomic_DNA"/>
</dbReference>
<reference evidence="4 6" key="1">
    <citation type="submission" date="2015-11" db="EMBL/GenBank/DDBJ databases">
        <title>Genomic analysis of 38 Legionella species identifies large and diverse effector repertoires.</title>
        <authorList>
            <person name="Burstein D."/>
            <person name="Amaro F."/>
            <person name="Zusman T."/>
            <person name="Lifshitz Z."/>
            <person name="Cohen O."/>
            <person name="Gilbert J.A."/>
            <person name="Pupko T."/>
            <person name="Shuman H.A."/>
            <person name="Segal G."/>
        </authorList>
    </citation>
    <scope>NUCLEOTIDE SEQUENCE [LARGE SCALE GENOMIC DNA]</scope>
    <source>
        <strain evidence="4 6">ATCC 43877</strain>
    </source>
</reference>
<dbReference type="Proteomes" id="UP000254040">
    <property type="component" value="Unassembled WGS sequence"/>
</dbReference>
<dbReference type="RefSeq" id="WP_035922212.1">
    <property type="nucleotide sequence ID" value="NZ_CAAAJG010000028.1"/>
</dbReference>
<feature type="compositionally biased region" description="Basic and acidic residues" evidence="2">
    <location>
        <begin position="56"/>
        <end position="71"/>
    </location>
</feature>
<feature type="region of interest" description="Disordered" evidence="2">
    <location>
        <begin position="55"/>
        <end position="74"/>
    </location>
</feature>
<dbReference type="GO" id="GO:0032196">
    <property type="term" value="P:transposition"/>
    <property type="evidence" value="ECO:0007669"/>
    <property type="project" value="TreeGrafter"/>
</dbReference>
<dbReference type="SUPFAM" id="SSF53098">
    <property type="entry name" value="Ribonuclease H-like"/>
    <property type="match status" value="1"/>
</dbReference>
<accession>A0A378JXX0</accession>
<dbReference type="InterPro" id="IPR053392">
    <property type="entry name" value="Transposase_IS30-like"/>
</dbReference>
<dbReference type="InterPro" id="IPR012337">
    <property type="entry name" value="RNaseH-like_sf"/>
</dbReference>
<protein>
    <submittedName>
        <fullName evidence="5">IS30B/C/D transposase</fullName>
    </submittedName>
</protein>
<feature type="domain" description="Integrase catalytic" evidence="3">
    <location>
        <begin position="157"/>
        <end position="318"/>
    </location>
</feature>
<evidence type="ECO:0000313" key="5">
    <source>
        <dbReference type="EMBL" id="STX63503.1"/>
    </source>
</evidence>
<dbReference type="InterPro" id="IPR025246">
    <property type="entry name" value="IS30-like_HTH"/>
</dbReference>
<organism evidence="5 7">
    <name type="scientific">Legionella moravica</name>
    <dbReference type="NCBI Taxonomy" id="39962"/>
    <lineage>
        <taxon>Bacteria</taxon>
        <taxon>Pseudomonadati</taxon>
        <taxon>Pseudomonadota</taxon>
        <taxon>Gammaproteobacteria</taxon>
        <taxon>Legionellales</taxon>
        <taxon>Legionellaceae</taxon>
        <taxon>Legionella</taxon>
    </lineage>
</organism>
<dbReference type="GO" id="GO:0005829">
    <property type="term" value="C:cytosol"/>
    <property type="evidence" value="ECO:0007669"/>
    <property type="project" value="TreeGrafter"/>
</dbReference>
<dbReference type="PROSITE" id="PS50994">
    <property type="entry name" value="INTEGRASE"/>
    <property type="match status" value="1"/>
</dbReference>
<proteinExistence type="predicted"/>
<evidence type="ECO:0000313" key="7">
    <source>
        <dbReference type="Proteomes" id="UP000254040"/>
    </source>
</evidence>
<dbReference type="PANTHER" id="PTHR10948">
    <property type="entry name" value="TRANSPOSASE"/>
    <property type="match status" value="1"/>
</dbReference>
<evidence type="ECO:0000313" key="4">
    <source>
        <dbReference type="EMBL" id="KTD30926.1"/>
    </source>
</evidence>
<dbReference type="Gene3D" id="3.30.420.10">
    <property type="entry name" value="Ribonuclease H-like superfamily/Ribonuclease H"/>
    <property type="match status" value="1"/>
</dbReference>
<dbReference type="Pfam" id="PF13936">
    <property type="entry name" value="HTH_38"/>
    <property type="match status" value="1"/>
</dbReference>
<evidence type="ECO:0000256" key="2">
    <source>
        <dbReference type="SAM" id="MobiDB-lite"/>
    </source>
</evidence>
<dbReference type="PANTHER" id="PTHR10948:SF23">
    <property type="entry name" value="TRANSPOSASE INSI FOR INSERTION SEQUENCE ELEMENT IS30A-RELATED"/>
    <property type="match status" value="1"/>
</dbReference>
<dbReference type="GO" id="GO:0015074">
    <property type="term" value="P:DNA integration"/>
    <property type="evidence" value="ECO:0007669"/>
    <property type="project" value="InterPro"/>
</dbReference>
<gene>
    <name evidence="4" type="ORF">Lmor_3033</name>
    <name evidence="5" type="ORF">NCTC12239_02448</name>
</gene>
<keyword evidence="6" id="KW-1185">Reference proteome</keyword>
<dbReference type="AlphaFoldDB" id="A0A378JXX0"/>
<dbReference type="OrthoDB" id="9803231at2"/>
<dbReference type="GO" id="GO:0003676">
    <property type="term" value="F:nucleic acid binding"/>
    <property type="evidence" value="ECO:0007669"/>
    <property type="project" value="InterPro"/>
</dbReference>
<name>A0A378JXX0_9GAMM</name>
<dbReference type="InterPro" id="IPR036397">
    <property type="entry name" value="RNaseH_sf"/>
</dbReference>
<dbReference type="InterPro" id="IPR001584">
    <property type="entry name" value="Integrase_cat-core"/>
</dbReference>
<dbReference type="Proteomes" id="UP000054985">
    <property type="component" value="Unassembled WGS sequence"/>
</dbReference>
<dbReference type="STRING" id="39962.Lmor_3033"/>